<proteinExistence type="predicted"/>
<evidence type="ECO:0000313" key="2">
    <source>
        <dbReference type="EMBL" id="MCV2880206.1"/>
    </source>
</evidence>
<keyword evidence="1" id="KW-0732">Signal</keyword>
<evidence type="ECO:0000313" key="3">
    <source>
        <dbReference type="Proteomes" id="UP001526166"/>
    </source>
</evidence>
<sequence>MRTLSLIALALLAGCSQPRLDAQYSVSDNRVYPTFSTDIGGFGLRVTP</sequence>
<feature type="signal peptide" evidence="1">
    <location>
        <begin position="1"/>
        <end position="21"/>
    </location>
</feature>
<evidence type="ECO:0008006" key="4">
    <source>
        <dbReference type="Google" id="ProtNLM"/>
    </source>
</evidence>
<dbReference type="RefSeq" id="WP_218631116.1">
    <property type="nucleotide sequence ID" value="NZ_JAHVAI010000015.1"/>
</dbReference>
<name>A0ABT3A2P7_9RHOB</name>
<dbReference type="EMBL" id="JAOWKW010000015">
    <property type="protein sequence ID" value="MCV2880206.1"/>
    <property type="molecule type" value="Genomic_DNA"/>
</dbReference>
<dbReference type="Proteomes" id="UP001526166">
    <property type="component" value="Unassembled WGS sequence"/>
</dbReference>
<feature type="chain" id="PRO_5046900946" description="Lipoprotein" evidence="1">
    <location>
        <begin position="22"/>
        <end position="48"/>
    </location>
</feature>
<protein>
    <recommendedName>
        <fullName evidence="4">Lipoprotein</fullName>
    </recommendedName>
</protein>
<gene>
    <name evidence="2" type="ORF">OE699_15280</name>
</gene>
<evidence type="ECO:0000256" key="1">
    <source>
        <dbReference type="SAM" id="SignalP"/>
    </source>
</evidence>
<dbReference type="PROSITE" id="PS51257">
    <property type="entry name" value="PROKAR_LIPOPROTEIN"/>
    <property type="match status" value="1"/>
</dbReference>
<reference evidence="2 3" key="1">
    <citation type="submission" date="2022-10" db="EMBL/GenBank/DDBJ databases">
        <title>Sinirhodobacter sp. nov., isolated from ocean surface sediments.</title>
        <authorList>
            <person name="He W."/>
            <person name="Wang L."/>
            <person name="Zhang D.-F."/>
        </authorList>
    </citation>
    <scope>NUCLEOTIDE SEQUENCE [LARGE SCALE GENOMIC DNA]</scope>
    <source>
        <strain evidence="2 3">WL0115</strain>
    </source>
</reference>
<comment type="caution">
    <text evidence="2">The sequence shown here is derived from an EMBL/GenBank/DDBJ whole genome shotgun (WGS) entry which is preliminary data.</text>
</comment>
<keyword evidence="3" id="KW-1185">Reference proteome</keyword>
<accession>A0ABT3A2P7</accession>
<organism evidence="2 3">
    <name type="scientific">Sedimentimonas flavescens</name>
    <dbReference type="NCBI Taxonomy" id="2851012"/>
    <lineage>
        <taxon>Bacteria</taxon>
        <taxon>Pseudomonadati</taxon>
        <taxon>Pseudomonadota</taxon>
        <taxon>Alphaproteobacteria</taxon>
        <taxon>Rhodobacterales</taxon>
        <taxon>Rhodobacter group</taxon>
        <taxon>Sedimentimonas</taxon>
    </lineage>
</organism>